<feature type="transmembrane region" description="Helical" evidence="1">
    <location>
        <begin position="80"/>
        <end position="98"/>
    </location>
</feature>
<dbReference type="STRING" id="285458.BGM19_33880"/>
<reference evidence="2 3" key="1">
    <citation type="submission" date="2016-08" db="EMBL/GenBank/DDBJ databases">
        <title>Complete genome sequence of Streptomyces agglomeratus strain 6-3-2, a novel anti-MRSA actinomycete isolated from Wuli of Tebit, China.</title>
        <authorList>
            <person name="Chen X."/>
        </authorList>
    </citation>
    <scope>NUCLEOTIDE SEQUENCE [LARGE SCALE GENOMIC DNA]</scope>
    <source>
        <strain evidence="2 3">6-3-2</strain>
    </source>
</reference>
<protein>
    <submittedName>
        <fullName evidence="2">Uncharacterized protein</fullName>
    </submittedName>
</protein>
<organism evidence="2 3">
    <name type="scientific">Streptomyces agglomeratus</name>
    <dbReference type="NCBI Taxonomy" id="285458"/>
    <lineage>
        <taxon>Bacteria</taxon>
        <taxon>Bacillati</taxon>
        <taxon>Actinomycetota</taxon>
        <taxon>Actinomycetes</taxon>
        <taxon>Kitasatosporales</taxon>
        <taxon>Streptomycetaceae</taxon>
        <taxon>Streptomyces</taxon>
    </lineage>
</organism>
<proteinExistence type="predicted"/>
<evidence type="ECO:0000313" key="2">
    <source>
        <dbReference type="EMBL" id="OEJ23587.1"/>
    </source>
</evidence>
<accession>A0A1E5P264</accession>
<evidence type="ECO:0000256" key="1">
    <source>
        <dbReference type="SAM" id="Phobius"/>
    </source>
</evidence>
<feature type="transmembrane region" description="Helical" evidence="1">
    <location>
        <begin position="288"/>
        <end position="309"/>
    </location>
</feature>
<feature type="transmembrane region" description="Helical" evidence="1">
    <location>
        <begin position="119"/>
        <end position="142"/>
    </location>
</feature>
<dbReference type="EMBL" id="MEHJ01000001">
    <property type="protein sequence ID" value="OEJ23587.1"/>
    <property type="molecule type" value="Genomic_DNA"/>
</dbReference>
<feature type="transmembrane region" description="Helical" evidence="1">
    <location>
        <begin position="162"/>
        <end position="184"/>
    </location>
</feature>
<sequence>MTTLSHFPRRGLTWAVLRLHRVPLGVWAAMVVAGAGGLLWLYELGQGAASYSERCGDGAGLLQCTAGVRHWGLELRYAQLLAWLPCAIAACAGAALIGRELEHGTTTLAWTQSVSPVRWLATKLAVPAVALLAGTAVLTLMFRWAWLSGPGDGINRWNSEYFHAAGAVGPAYVLLGLALGGLAALLTRRTAPAMGLALVGIGLAYHLGDRVRSSLWPASEVRGPWDSALNHVDQLELGMIMKSGERVSGLDCHNQAAPGDLSTCLSDHGAVDFYAKIHPTSHYWPIQLVETGIVLALTAATVGAAFWVLRRRLP</sequence>
<gene>
    <name evidence="2" type="ORF">AS594_02900</name>
</gene>
<evidence type="ECO:0000313" key="3">
    <source>
        <dbReference type="Proteomes" id="UP000095759"/>
    </source>
</evidence>
<dbReference type="Proteomes" id="UP000095759">
    <property type="component" value="Unassembled WGS sequence"/>
</dbReference>
<comment type="caution">
    <text evidence="2">The sequence shown here is derived from an EMBL/GenBank/DDBJ whole genome shotgun (WGS) entry which is preliminary data.</text>
</comment>
<dbReference type="OrthoDB" id="3579673at2"/>
<keyword evidence="3" id="KW-1185">Reference proteome</keyword>
<dbReference type="AlphaFoldDB" id="A0A1E5P264"/>
<feature type="transmembrane region" description="Helical" evidence="1">
    <location>
        <begin position="21"/>
        <end position="42"/>
    </location>
</feature>
<keyword evidence="1" id="KW-0472">Membrane</keyword>
<dbReference type="RefSeq" id="WP_069933491.1">
    <property type="nucleotide sequence ID" value="NZ_MEHJ01000001.1"/>
</dbReference>
<keyword evidence="1" id="KW-1133">Transmembrane helix</keyword>
<keyword evidence="1" id="KW-0812">Transmembrane</keyword>
<feature type="transmembrane region" description="Helical" evidence="1">
    <location>
        <begin position="191"/>
        <end position="208"/>
    </location>
</feature>
<name>A0A1E5P264_9ACTN</name>